<dbReference type="Pfam" id="PF01979">
    <property type="entry name" value="Amidohydro_1"/>
    <property type="match status" value="1"/>
</dbReference>
<evidence type="ECO:0000256" key="5">
    <source>
        <dbReference type="PIRSR" id="PIRSR038994-1"/>
    </source>
</evidence>
<sequence length="410" mass="44468">MSDSTVILNARLPYRAGLYQIVIEEAWVTAIEAVDEDIATLPEARLPEAMMIDVAGDWVTLGAVDLQINGALGLAFPDVRHSDFEQLQAICELLWQQGVDAFCPTLVTTSIENFQGSLAAISEFQQQQNDQRNNKSAQSAKILGIHLEGPFLNKAKLGAHPLEYLQSLTFENVKATINNFAQTVRIITLAPEIAVGLEGEKIIRWLCDRNITVSLGHSLATAKQANQAFDQGASMVTHAFNAMPSLHHREPGLLGAALTHPHVFCGFIADGEHICRTMLDLLVRIGRGSPHAVMGGLFLVSDALSPLGLPDGNYAWDSREIEVVNGTARLADGTLSGTTLPLIQGAVNLVKWEICSVEEAIALVTLAPRQALGMPGLAVGSNSAQLLRWRQDETNTLLWERLLDSREASS</sequence>
<reference evidence="9 10" key="1">
    <citation type="submission" date="2015-09" db="EMBL/GenBank/DDBJ databases">
        <title>Identification and resolution of microdiversity through metagenomic sequencing of parallel consortia.</title>
        <authorList>
            <person name="Nelson W.C."/>
            <person name="Romine M.F."/>
            <person name="Lindemann S.R."/>
        </authorList>
    </citation>
    <scope>NUCLEOTIDE SEQUENCE [LARGE SCALE GENOMIC DNA]</scope>
    <source>
        <strain evidence="9">Ana</strain>
    </source>
</reference>
<comment type="similarity">
    <text evidence="1 4">Belongs to the metallo-dependent hydrolases superfamily. NagA family.</text>
</comment>
<organism evidence="9 10">
    <name type="scientific">Phormidesmis priestleyi Ana</name>
    <dbReference type="NCBI Taxonomy" id="1666911"/>
    <lineage>
        <taxon>Bacteria</taxon>
        <taxon>Bacillati</taxon>
        <taxon>Cyanobacteriota</taxon>
        <taxon>Cyanophyceae</taxon>
        <taxon>Leptolyngbyales</taxon>
        <taxon>Leptolyngbyaceae</taxon>
        <taxon>Phormidesmis</taxon>
    </lineage>
</organism>
<keyword evidence="4" id="KW-0119">Carbohydrate metabolism</keyword>
<dbReference type="CDD" id="cd00854">
    <property type="entry name" value="NagA"/>
    <property type="match status" value="1"/>
</dbReference>
<feature type="binding site" evidence="7">
    <location>
        <position position="148"/>
    </location>
    <ligand>
        <name>Zn(2+)</name>
        <dbReference type="ChEBI" id="CHEBI:29105"/>
    </ligand>
</feature>
<keyword evidence="2 7" id="KW-0479">Metal-binding</keyword>
<dbReference type="InterPro" id="IPR006680">
    <property type="entry name" value="Amidohydro-rel"/>
</dbReference>
<evidence type="ECO:0000259" key="8">
    <source>
        <dbReference type="Pfam" id="PF01979"/>
    </source>
</evidence>
<evidence type="ECO:0000256" key="2">
    <source>
        <dbReference type="ARBA" id="ARBA00022723"/>
    </source>
</evidence>
<dbReference type="PANTHER" id="PTHR11113:SF14">
    <property type="entry name" value="N-ACETYLGLUCOSAMINE-6-PHOSPHATE DEACETYLASE"/>
    <property type="match status" value="1"/>
</dbReference>
<dbReference type="PANTHER" id="PTHR11113">
    <property type="entry name" value="N-ACETYLGLUCOSAMINE-6-PHOSPHATE DEACETYLASE"/>
    <property type="match status" value="1"/>
</dbReference>
<evidence type="ECO:0000256" key="6">
    <source>
        <dbReference type="PIRSR" id="PIRSR038994-2"/>
    </source>
</evidence>
<feature type="binding site" evidence="6">
    <location>
        <begin position="241"/>
        <end position="242"/>
    </location>
    <ligand>
        <name>substrate</name>
    </ligand>
</feature>
<dbReference type="SUPFAM" id="SSF51556">
    <property type="entry name" value="Metallo-dependent hydrolases"/>
    <property type="match status" value="1"/>
</dbReference>
<dbReference type="InterPro" id="IPR003764">
    <property type="entry name" value="GlcNAc_6-P_deAcase"/>
</dbReference>
<dbReference type="Gene3D" id="3.20.20.140">
    <property type="entry name" value="Metal-dependent hydrolases"/>
    <property type="match status" value="1"/>
</dbReference>
<dbReference type="GO" id="GO:0006046">
    <property type="term" value="P:N-acetylglucosamine catabolic process"/>
    <property type="evidence" value="ECO:0007669"/>
    <property type="project" value="TreeGrafter"/>
</dbReference>
<feature type="binding site" evidence="6">
    <location>
        <begin position="335"/>
        <end position="337"/>
    </location>
    <ligand>
        <name>substrate</name>
    </ligand>
</feature>
<dbReference type="EMBL" id="LJZR01000024">
    <property type="protein sequence ID" value="KPQ33988.1"/>
    <property type="molecule type" value="Genomic_DNA"/>
</dbReference>
<dbReference type="NCBIfam" id="TIGR00221">
    <property type="entry name" value="nagA"/>
    <property type="match status" value="1"/>
</dbReference>
<feature type="binding site" evidence="7">
    <location>
        <position position="238"/>
    </location>
    <ligand>
        <name>Zn(2+)</name>
        <dbReference type="ChEBI" id="CHEBI:29105"/>
    </ligand>
</feature>
<dbReference type="GO" id="GO:0008448">
    <property type="term" value="F:N-acetylglucosamine-6-phosphate deacetylase activity"/>
    <property type="evidence" value="ECO:0007669"/>
    <property type="project" value="InterPro"/>
</dbReference>
<comment type="cofactor">
    <cofactor evidence="7">
        <name>a divalent metal cation</name>
        <dbReference type="ChEBI" id="CHEBI:60240"/>
    </cofactor>
    <text evidence="7">Binds 1 divalent metal cation per subunit.</text>
</comment>
<dbReference type="Proteomes" id="UP000050465">
    <property type="component" value="Unassembled WGS sequence"/>
</dbReference>
<proteinExistence type="inferred from homology"/>
<evidence type="ECO:0000256" key="1">
    <source>
        <dbReference type="ARBA" id="ARBA00010716"/>
    </source>
</evidence>
<evidence type="ECO:0000256" key="4">
    <source>
        <dbReference type="PIRNR" id="PIRNR038994"/>
    </source>
</evidence>
<accession>A0A0P8BJX7</accession>
<gene>
    <name evidence="9" type="primary">nagA</name>
    <name evidence="9" type="ORF">HLUCCA11_16320</name>
</gene>
<evidence type="ECO:0000256" key="7">
    <source>
        <dbReference type="PIRSR" id="PIRSR038994-3"/>
    </source>
</evidence>
<evidence type="ECO:0000313" key="10">
    <source>
        <dbReference type="Proteomes" id="UP000050465"/>
    </source>
</evidence>
<evidence type="ECO:0000313" key="9">
    <source>
        <dbReference type="EMBL" id="KPQ33988.1"/>
    </source>
</evidence>
<feature type="binding site" evidence="6">
    <location>
        <position position="159"/>
    </location>
    <ligand>
        <name>substrate</name>
    </ligand>
</feature>
<feature type="binding site" evidence="6">
    <location>
        <position position="249"/>
    </location>
    <ligand>
        <name>substrate</name>
    </ligand>
</feature>
<protein>
    <submittedName>
        <fullName evidence="9">N-acetylglucosamine-6-phosphate deacetylase NagA</fullName>
    </submittedName>
</protein>
<dbReference type="PIRSF" id="PIRSF038994">
    <property type="entry name" value="NagA"/>
    <property type="match status" value="1"/>
</dbReference>
<feature type="domain" description="Amidohydrolase-related" evidence="8">
    <location>
        <begin position="59"/>
        <end position="375"/>
    </location>
</feature>
<evidence type="ECO:0000256" key="3">
    <source>
        <dbReference type="ARBA" id="ARBA00022801"/>
    </source>
</evidence>
<dbReference type="STRING" id="1666911.HLUCCA11_16320"/>
<dbReference type="GO" id="GO:0046872">
    <property type="term" value="F:metal ion binding"/>
    <property type="evidence" value="ECO:0007669"/>
    <property type="project" value="UniProtKB-KW"/>
</dbReference>
<feature type="binding site" evidence="7">
    <location>
        <position position="217"/>
    </location>
    <ligand>
        <name>Zn(2+)</name>
        <dbReference type="ChEBI" id="CHEBI:29105"/>
    </ligand>
</feature>
<dbReference type="PATRIC" id="fig|1666911.3.peg.972"/>
<keyword evidence="3 4" id="KW-0378">Hydrolase</keyword>
<dbReference type="AlphaFoldDB" id="A0A0P8BJX7"/>
<feature type="active site" description="Proton donor/acceptor" evidence="5">
    <location>
        <position position="302"/>
    </location>
</feature>
<dbReference type="InterPro" id="IPR032466">
    <property type="entry name" value="Metal_Hydrolase"/>
</dbReference>
<name>A0A0P8BJX7_9CYAN</name>
<feature type="binding site" evidence="6">
    <location>
        <position position="273"/>
    </location>
    <ligand>
        <name>substrate</name>
    </ligand>
</feature>
<comment type="caution">
    <text evidence="9">The sequence shown here is derived from an EMBL/GenBank/DDBJ whole genome shotgun (WGS) entry which is preliminary data.</text>
</comment>